<dbReference type="InterPro" id="IPR024787">
    <property type="entry name" value="EcsC"/>
</dbReference>
<dbReference type="Proteomes" id="UP000660862">
    <property type="component" value="Unassembled WGS sequence"/>
</dbReference>
<dbReference type="Pfam" id="PF12787">
    <property type="entry name" value="EcsC"/>
    <property type="match status" value="1"/>
</dbReference>
<gene>
    <name evidence="1" type="ORF">GCM10007415_05300</name>
</gene>
<comment type="caution">
    <text evidence="1">The sequence shown here is derived from an EMBL/GenBank/DDBJ whole genome shotgun (WGS) entry which is preliminary data.</text>
</comment>
<reference evidence="1" key="2">
    <citation type="submission" date="2020-09" db="EMBL/GenBank/DDBJ databases">
        <authorList>
            <person name="Sun Q."/>
            <person name="Zhou Y."/>
        </authorList>
    </citation>
    <scope>NUCLEOTIDE SEQUENCE</scope>
    <source>
        <strain evidence="1">CGMCC 1.12195</strain>
    </source>
</reference>
<accession>A0A917HEG3</accession>
<sequence>MVKLIVTKLIFTRQKNMEEAWGADMSPLYRKKVTIELAFWKHKMTKKQAVGSVWAKNIQTKLNNLIPEKVHQAVTFTIEKMVKGVLFGAKYTTTSPRVSGSFQLREAYVRKFIETYKKTASVEGAVTGAGGLLMGMADFPVLLAIKMKMLFDIAVTYGYDVKQYKERLFLLTVFQLAFSSHKYRTEVYERLLSWDAYAEGLPDDVDSFDWRTFQLEYRDYIDLAKMAQLVPVIGAAVGAVVNYRLVQQLGTTVMNCYRMRMLEAN</sequence>
<evidence type="ECO:0000313" key="2">
    <source>
        <dbReference type="Proteomes" id="UP000660862"/>
    </source>
</evidence>
<dbReference type="EMBL" id="BMER01000001">
    <property type="protein sequence ID" value="GGG76453.1"/>
    <property type="molecule type" value="Genomic_DNA"/>
</dbReference>
<protein>
    <submittedName>
        <fullName evidence="1">ABC transporter-associated protein EcsC</fullName>
    </submittedName>
</protein>
<proteinExistence type="predicted"/>
<organism evidence="1 2">
    <name type="scientific">Parapedobacter pyrenivorans</name>
    <dbReference type="NCBI Taxonomy" id="1305674"/>
    <lineage>
        <taxon>Bacteria</taxon>
        <taxon>Pseudomonadati</taxon>
        <taxon>Bacteroidota</taxon>
        <taxon>Sphingobacteriia</taxon>
        <taxon>Sphingobacteriales</taxon>
        <taxon>Sphingobacteriaceae</taxon>
        <taxon>Parapedobacter</taxon>
    </lineage>
</organism>
<name>A0A917HEG3_9SPHI</name>
<reference evidence="1" key="1">
    <citation type="journal article" date="2014" name="Int. J. Syst. Evol. Microbiol.">
        <title>Complete genome sequence of Corynebacterium casei LMG S-19264T (=DSM 44701T), isolated from a smear-ripened cheese.</title>
        <authorList>
            <consortium name="US DOE Joint Genome Institute (JGI-PGF)"/>
            <person name="Walter F."/>
            <person name="Albersmeier A."/>
            <person name="Kalinowski J."/>
            <person name="Ruckert C."/>
        </authorList>
    </citation>
    <scope>NUCLEOTIDE SEQUENCE</scope>
    <source>
        <strain evidence="1">CGMCC 1.12195</strain>
    </source>
</reference>
<keyword evidence="2" id="KW-1185">Reference proteome</keyword>
<dbReference type="PANTHER" id="PTHR41260:SF1">
    <property type="entry name" value="PROTEIN ECSC"/>
    <property type="match status" value="1"/>
</dbReference>
<dbReference type="AlphaFoldDB" id="A0A917HEG3"/>
<dbReference type="PANTHER" id="PTHR41260">
    <property type="entry name" value="PROTEIN ECSC"/>
    <property type="match status" value="1"/>
</dbReference>
<evidence type="ECO:0000313" key="1">
    <source>
        <dbReference type="EMBL" id="GGG76453.1"/>
    </source>
</evidence>